<dbReference type="Proteomes" id="UP000054279">
    <property type="component" value="Unassembled WGS sequence"/>
</dbReference>
<dbReference type="HOGENOM" id="CLU_118724_0_0_1"/>
<evidence type="ECO:0000313" key="1">
    <source>
        <dbReference type="EMBL" id="KIJ42270.1"/>
    </source>
</evidence>
<sequence length="173" mass="19046">MPLALTAARDRDMGVDERSEAFHLLSTTSARVADIGQCDAPSPHCLRSRRRWHHRKERLLQAYNVSARSINAVAATDVESHAPDVGSRDNLTLTPRLFRGCCMASASSTSRCLNNATCPHDEFITAALQRASPTVLTAASLHKFSNSIIPPQLQLLHKGLYHSRSQQSIQYGI</sequence>
<dbReference type="AlphaFoldDB" id="A0A0C9VUK3"/>
<reference evidence="1 2" key="1">
    <citation type="submission" date="2014-06" db="EMBL/GenBank/DDBJ databases">
        <title>Evolutionary Origins and Diversification of the Mycorrhizal Mutualists.</title>
        <authorList>
            <consortium name="DOE Joint Genome Institute"/>
            <consortium name="Mycorrhizal Genomics Consortium"/>
            <person name="Kohler A."/>
            <person name="Kuo A."/>
            <person name="Nagy L.G."/>
            <person name="Floudas D."/>
            <person name="Copeland A."/>
            <person name="Barry K.W."/>
            <person name="Cichocki N."/>
            <person name="Veneault-Fourrey C."/>
            <person name="LaButti K."/>
            <person name="Lindquist E.A."/>
            <person name="Lipzen A."/>
            <person name="Lundell T."/>
            <person name="Morin E."/>
            <person name="Murat C."/>
            <person name="Riley R."/>
            <person name="Ohm R."/>
            <person name="Sun H."/>
            <person name="Tunlid A."/>
            <person name="Henrissat B."/>
            <person name="Grigoriev I.V."/>
            <person name="Hibbett D.S."/>
            <person name="Martin F."/>
        </authorList>
    </citation>
    <scope>NUCLEOTIDE SEQUENCE [LARGE SCALE GENOMIC DNA]</scope>
    <source>
        <strain evidence="1 2">SS14</strain>
    </source>
</reference>
<proteinExistence type="predicted"/>
<protein>
    <submittedName>
        <fullName evidence="1">Unplaced genomic scaffold SPHSTscaffold_56, whole genome shotgun sequence</fullName>
    </submittedName>
</protein>
<keyword evidence="2" id="KW-1185">Reference proteome</keyword>
<accession>A0A0C9VUK3</accession>
<gene>
    <name evidence="1" type="ORF">M422DRAFT_254675</name>
</gene>
<organism evidence="1 2">
    <name type="scientific">Sphaerobolus stellatus (strain SS14)</name>
    <dbReference type="NCBI Taxonomy" id="990650"/>
    <lineage>
        <taxon>Eukaryota</taxon>
        <taxon>Fungi</taxon>
        <taxon>Dikarya</taxon>
        <taxon>Basidiomycota</taxon>
        <taxon>Agaricomycotina</taxon>
        <taxon>Agaricomycetes</taxon>
        <taxon>Phallomycetidae</taxon>
        <taxon>Geastrales</taxon>
        <taxon>Sphaerobolaceae</taxon>
        <taxon>Sphaerobolus</taxon>
    </lineage>
</organism>
<name>A0A0C9VUK3_SPHS4</name>
<evidence type="ECO:0000313" key="2">
    <source>
        <dbReference type="Proteomes" id="UP000054279"/>
    </source>
</evidence>
<dbReference type="EMBL" id="KN837131">
    <property type="protein sequence ID" value="KIJ42270.1"/>
    <property type="molecule type" value="Genomic_DNA"/>
</dbReference>